<evidence type="ECO:0000313" key="5">
    <source>
        <dbReference type="Proteomes" id="UP000567179"/>
    </source>
</evidence>
<organism evidence="4 5">
    <name type="scientific">Psilocybe cf. subviscida</name>
    <dbReference type="NCBI Taxonomy" id="2480587"/>
    <lineage>
        <taxon>Eukaryota</taxon>
        <taxon>Fungi</taxon>
        <taxon>Dikarya</taxon>
        <taxon>Basidiomycota</taxon>
        <taxon>Agaricomycotina</taxon>
        <taxon>Agaricomycetes</taxon>
        <taxon>Agaricomycetidae</taxon>
        <taxon>Agaricales</taxon>
        <taxon>Agaricineae</taxon>
        <taxon>Strophariaceae</taxon>
        <taxon>Psilocybe</taxon>
    </lineage>
</organism>
<name>A0A8H5AXX2_9AGAR</name>
<gene>
    <name evidence="4" type="ORF">D9619_002751</name>
</gene>
<protein>
    <recommendedName>
        <fullName evidence="3">Asl1-like glycosyl hydrolase catalytic domain-containing protein</fullName>
    </recommendedName>
</protein>
<evidence type="ECO:0000256" key="1">
    <source>
        <dbReference type="SAM" id="MobiDB-lite"/>
    </source>
</evidence>
<dbReference type="GO" id="GO:0009277">
    <property type="term" value="C:fungal-type cell wall"/>
    <property type="evidence" value="ECO:0007669"/>
    <property type="project" value="TreeGrafter"/>
</dbReference>
<feature type="signal peptide" evidence="2">
    <location>
        <begin position="1"/>
        <end position="18"/>
    </location>
</feature>
<dbReference type="AlphaFoldDB" id="A0A8H5AXX2"/>
<keyword evidence="5" id="KW-1185">Reference proteome</keyword>
<evidence type="ECO:0000256" key="2">
    <source>
        <dbReference type="SAM" id="SignalP"/>
    </source>
</evidence>
<reference evidence="4 5" key="1">
    <citation type="journal article" date="2020" name="ISME J.">
        <title>Uncovering the hidden diversity of litter-decomposition mechanisms in mushroom-forming fungi.</title>
        <authorList>
            <person name="Floudas D."/>
            <person name="Bentzer J."/>
            <person name="Ahren D."/>
            <person name="Johansson T."/>
            <person name="Persson P."/>
            <person name="Tunlid A."/>
        </authorList>
    </citation>
    <scope>NUCLEOTIDE SEQUENCE [LARGE SCALE GENOMIC DNA]</scope>
    <source>
        <strain evidence="4 5">CBS 101986</strain>
    </source>
</reference>
<dbReference type="PANTHER" id="PTHR34154">
    <property type="entry name" value="ALKALI-SENSITIVE LINKAGE PROTEIN 1"/>
    <property type="match status" value="1"/>
</dbReference>
<dbReference type="EMBL" id="JAACJJ010000056">
    <property type="protein sequence ID" value="KAF5312933.1"/>
    <property type="molecule type" value="Genomic_DNA"/>
</dbReference>
<feature type="chain" id="PRO_5034742057" description="Asl1-like glycosyl hydrolase catalytic domain-containing protein" evidence="2">
    <location>
        <begin position="19"/>
        <end position="431"/>
    </location>
</feature>
<feature type="region of interest" description="Disordered" evidence="1">
    <location>
        <begin position="18"/>
        <end position="109"/>
    </location>
</feature>
<evidence type="ECO:0000313" key="4">
    <source>
        <dbReference type="EMBL" id="KAF5312933.1"/>
    </source>
</evidence>
<feature type="compositionally biased region" description="Low complexity" evidence="1">
    <location>
        <begin position="86"/>
        <end position="109"/>
    </location>
</feature>
<dbReference type="Pfam" id="PF11790">
    <property type="entry name" value="Glyco_hydro_cc"/>
    <property type="match status" value="1"/>
</dbReference>
<sequence length="431" mass="46006">MRVSAALYFAALFTAAAAAAVTDSSSSKPASSSTPTSSHIPSSSHTPSSRPPPPSHTPSPSPTPKPSPSPTPQPQPSPSPTPSPSSTPSSSTTPSLSATPTTSASASASATTATSSLALIPLNHGKKNPKRGIGFAGELPGDVINANQTKSLISWQYNWNNIPPDYLATSNIPYIPMQWGGENADSFGDDVKAQGATTILSFNEPDFVAEANMDPVDAANIWMQFIQPLKAQGVRLGGPAVTASPSGRPWLVSFLAACTNCTIDFLPLHWYGSGVEGFYGYLWDVHTNFPQYPIWITEYAETSTNDSVVLDFMNQTTTYMDGLDWIERYAWFGYFRPRPDVHYNLMEQDGSLNPLGQLYLGAGTVHTQNVTAPPTSVLQTFNGVDNPTQAPASTWPAMNAASRRYGSPETGAMFTIFTLSSVLFGAIWTLL</sequence>
<keyword evidence="2" id="KW-0732">Signal</keyword>
<dbReference type="InterPro" id="IPR017853">
    <property type="entry name" value="GH"/>
</dbReference>
<dbReference type="OrthoDB" id="43654at2759"/>
<proteinExistence type="predicted"/>
<comment type="caution">
    <text evidence="4">The sequence shown here is derived from an EMBL/GenBank/DDBJ whole genome shotgun (WGS) entry which is preliminary data.</text>
</comment>
<dbReference type="SUPFAM" id="SSF51445">
    <property type="entry name" value="(Trans)glycosidases"/>
    <property type="match status" value="1"/>
</dbReference>
<dbReference type="GO" id="GO:0071966">
    <property type="term" value="P:fungal-type cell wall polysaccharide metabolic process"/>
    <property type="evidence" value="ECO:0007669"/>
    <property type="project" value="TreeGrafter"/>
</dbReference>
<accession>A0A8H5AXX2</accession>
<evidence type="ECO:0000259" key="3">
    <source>
        <dbReference type="Pfam" id="PF11790"/>
    </source>
</evidence>
<feature type="compositionally biased region" description="Low complexity" evidence="1">
    <location>
        <begin position="18"/>
        <end position="48"/>
    </location>
</feature>
<dbReference type="PANTHER" id="PTHR34154:SF3">
    <property type="entry name" value="ALKALI-SENSITIVE LINKAGE PROTEIN 1"/>
    <property type="match status" value="1"/>
</dbReference>
<dbReference type="InterPro" id="IPR024655">
    <property type="entry name" value="Asl1_glyco_hydro_catalytic"/>
</dbReference>
<dbReference type="InterPro" id="IPR053183">
    <property type="entry name" value="ASL1"/>
</dbReference>
<dbReference type="Proteomes" id="UP000567179">
    <property type="component" value="Unassembled WGS sequence"/>
</dbReference>
<dbReference type="Gene3D" id="3.20.20.80">
    <property type="entry name" value="Glycosidases"/>
    <property type="match status" value="1"/>
</dbReference>
<feature type="compositionally biased region" description="Pro residues" evidence="1">
    <location>
        <begin position="49"/>
        <end position="85"/>
    </location>
</feature>
<feature type="domain" description="Asl1-like glycosyl hydrolase catalytic" evidence="3">
    <location>
        <begin position="145"/>
        <end position="359"/>
    </location>
</feature>